<dbReference type="InterPro" id="IPR015943">
    <property type="entry name" value="WD40/YVTN_repeat-like_dom_sf"/>
</dbReference>
<dbReference type="KEGG" id="cdu:CD36_53330"/>
<keyword evidence="8" id="KW-0539">Nucleus</keyword>
<dbReference type="SUPFAM" id="SSF50978">
    <property type="entry name" value="WD40 repeat-like"/>
    <property type="match status" value="1"/>
</dbReference>
<dbReference type="GO" id="GO:0033186">
    <property type="term" value="C:CAF-1 complex"/>
    <property type="evidence" value="ECO:0007669"/>
    <property type="project" value="TreeGrafter"/>
</dbReference>
<evidence type="ECO:0000256" key="7">
    <source>
        <dbReference type="ARBA" id="ARBA00023204"/>
    </source>
</evidence>
<dbReference type="PROSITE" id="PS50082">
    <property type="entry name" value="WD_REPEATS_2"/>
    <property type="match status" value="4"/>
</dbReference>
<keyword evidence="3 9" id="KW-0853">WD repeat</keyword>
<name>B9WHR6_CANDC</name>
<dbReference type="SMART" id="SM00320">
    <property type="entry name" value="WD40"/>
    <property type="match status" value="6"/>
</dbReference>
<evidence type="ECO:0000256" key="3">
    <source>
        <dbReference type="ARBA" id="ARBA00022574"/>
    </source>
</evidence>
<feature type="domain" description="CAF1B/HIR1 beta-propeller" evidence="11">
    <location>
        <begin position="1"/>
        <end position="382"/>
    </location>
</feature>
<dbReference type="Gene3D" id="2.130.10.10">
    <property type="entry name" value="YVTN repeat-like/Quinoprotein amine dehydrogenase"/>
    <property type="match status" value="2"/>
</dbReference>
<evidence type="ECO:0000256" key="8">
    <source>
        <dbReference type="ARBA" id="ARBA00023242"/>
    </source>
</evidence>
<sequence length="464" mass="51704">MEATILTVHWHNDNQPIYSVDFQPEQPELANSSTSMSTESTRLATGGGDNNIRIWRLTSSNSVEYMSTLQKHSQAVNAVRFNPRGDILASAGDDGTLLLWKKSEAIVKTLESEDDEDLKESWQVVGTIRSSTAEIMDICWSPNGDQIVTGSMDNILRIYQLEFSSGKVSGTIIRSFSDHTHYIQGVFWDPLNKFIVSQSADRSVNVYLISQSESKSIEINLKQKFQKFGNLYLYYPETLQSFFRRLAFSPDGSILVTPAGLEETSNNETLNNVLYIYSRASLFTSPIYKITGLSKPAIAVSFNPIRYKLDGTSTLKLPYKLVFAVATQDGVVLYSTRDNFKPLGLVSNLHYSSITDLKWTIDGSRIIVSSTDGFCSTINFPDSAFGERYTDGQVSVPHNNGILLEEISQAKTESNLESAVSSEIPNENSPNPKNENSQSSTPPIDLFFDKNQKVKKRITPTLIS</sequence>
<dbReference type="GeneID" id="8048505"/>
<dbReference type="PANTHER" id="PTHR15271">
    <property type="entry name" value="CHROMATIN ASSEMBLY FACTOR 1 SUBUNIT B"/>
    <property type="match status" value="1"/>
</dbReference>
<evidence type="ECO:0000256" key="10">
    <source>
        <dbReference type="SAM" id="MobiDB-lite"/>
    </source>
</evidence>
<dbReference type="GO" id="GO:0005634">
    <property type="term" value="C:nucleus"/>
    <property type="evidence" value="ECO:0007669"/>
    <property type="project" value="UniProtKB-SubCell"/>
</dbReference>
<feature type="repeat" description="WD" evidence="9">
    <location>
        <begin position="69"/>
        <end position="101"/>
    </location>
</feature>
<keyword evidence="5" id="KW-0227">DNA damage</keyword>
<dbReference type="Pfam" id="PF24105">
    <property type="entry name" value="Beta-prop_CAF1B_HIR1"/>
    <property type="match status" value="1"/>
</dbReference>
<evidence type="ECO:0000256" key="1">
    <source>
        <dbReference type="ARBA" id="ARBA00004123"/>
    </source>
</evidence>
<dbReference type="Proteomes" id="UP000002605">
    <property type="component" value="Chromosome 5"/>
</dbReference>
<evidence type="ECO:0000256" key="6">
    <source>
        <dbReference type="ARBA" id="ARBA00022853"/>
    </source>
</evidence>
<evidence type="ECO:0000313" key="12">
    <source>
        <dbReference type="CGD" id="CAL0000161780"/>
    </source>
</evidence>
<dbReference type="RefSeq" id="XP_002420628.1">
    <property type="nucleotide sequence ID" value="XM_002420583.1"/>
</dbReference>
<evidence type="ECO:0000313" key="14">
    <source>
        <dbReference type="Proteomes" id="UP000002605"/>
    </source>
</evidence>
<dbReference type="CGD" id="CAL0000161780">
    <property type="gene designation" value="Cd36_53330"/>
</dbReference>
<gene>
    <name evidence="12" type="ordered locus">Cd36_53330</name>
    <name evidence="13" type="ORF">CD36_53330</name>
</gene>
<feature type="repeat" description="WD" evidence="9">
    <location>
        <begin position="176"/>
        <end position="217"/>
    </location>
</feature>
<dbReference type="OrthoDB" id="71227at2759"/>
<evidence type="ECO:0000256" key="4">
    <source>
        <dbReference type="ARBA" id="ARBA00022737"/>
    </source>
</evidence>
<comment type="subcellular location">
    <subcellularLocation>
        <location evidence="1">Nucleus</location>
    </subcellularLocation>
</comment>
<evidence type="ECO:0000256" key="2">
    <source>
        <dbReference type="ARBA" id="ARBA00007306"/>
    </source>
</evidence>
<evidence type="ECO:0000256" key="5">
    <source>
        <dbReference type="ARBA" id="ARBA00022763"/>
    </source>
</evidence>
<dbReference type="InterPro" id="IPR036322">
    <property type="entry name" value="WD40_repeat_dom_sf"/>
</dbReference>
<accession>B9WHR6</accession>
<feature type="repeat" description="WD" evidence="9">
    <location>
        <begin position="128"/>
        <end position="162"/>
    </location>
</feature>
<dbReference type="InterPro" id="IPR001680">
    <property type="entry name" value="WD40_rpt"/>
</dbReference>
<dbReference type="GO" id="GO:0006334">
    <property type="term" value="P:nucleosome assembly"/>
    <property type="evidence" value="ECO:0007669"/>
    <property type="project" value="TreeGrafter"/>
</dbReference>
<reference evidence="13 14" key="1">
    <citation type="journal article" date="2009" name="Genome Res.">
        <title>Comparative genomics of the fungal pathogens Candida dubliniensis and Candida albicans.</title>
        <authorList>
            <person name="Jackson A.P."/>
            <person name="Gamble J.A."/>
            <person name="Yeomans T."/>
            <person name="Moran G.P."/>
            <person name="Saunders D."/>
            <person name="Harris D."/>
            <person name="Aslett M."/>
            <person name="Barrell J.F."/>
            <person name="Butler G."/>
            <person name="Citiulo F."/>
            <person name="Coleman D.C."/>
            <person name="de Groot P.W.J."/>
            <person name="Goodwin T.J."/>
            <person name="Quail M.A."/>
            <person name="McQuillan J."/>
            <person name="Munro C.A."/>
            <person name="Pain A."/>
            <person name="Poulter R.T."/>
            <person name="Rajandream M.A."/>
            <person name="Renauld H."/>
            <person name="Spiering M.J."/>
            <person name="Tivey A."/>
            <person name="Gow N.A.R."/>
            <person name="Barrell B."/>
            <person name="Sullivan D.J."/>
            <person name="Berriman M."/>
        </authorList>
    </citation>
    <scope>NUCLEOTIDE SEQUENCE [LARGE SCALE GENOMIC DNA]</scope>
    <source>
        <strain evidence="14">CD36 / ATCC MYA-646 / CBS 7987 / NCPF 3949 / NRRL Y-17841</strain>
    </source>
</reference>
<dbReference type="InterPro" id="IPR045145">
    <property type="entry name" value="PTHR15271"/>
</dbReference>
<feature type="compositionally biased region" description="Low complexity" evidence="10">
    <location>
        <begin position="421"/>
        <end position="440"/>
    </location>
</feature>
<evidence type="ECO:0000256" key="9">
    <source>
        <dbReference type="PROSITE-ProRule" id="PRU00221"/>
    </source>
</evidence>
<dbReference type="eggNOG" id="KOG1009">
    <property type="taxonomic scope" value="Eukaryota"/>
</dbReference>
<keyword evidence="4" id="KW-0677">Repeat</keyword>
<dbReference type="PANTHER" id="PTHR15271:SF4">
    <property type="entry name" value="CHROMATIN ASSEMBLY FACTOR 1 SUBUNIT B"/>
    <property type="match status" value="1"/>
</dbReference>
<dbReference type="VEuPathDB" id="FungiDB:CD36_53330"/>
<dbReference type="PROSITE" id="PS50294">
    <property type="entry name" value="WD_REPEATS_REGION"/>
    <property type="match status" value="2"/>
</dbReference>
<keyword evidence="14" id="KW-1185">Reference proteome</keyword>
<evidence type="ECO:0000313" key="13">
    <source>
        <dbReference type="EMBL" id="CAX41710.1"/>
    </source>
</evidence>
<dbReference type="AlphaFoldDB" id="B9WHR6"/>
<feature type="region of interest" description="Disordered" evidence="10">
    <location>
        <begin position="415"/>
        <end position="449"/>
    </location>
</feature>
<keyword evidence="6" id="KW-0156">Chromatin regulator</keyword>
<organism evidence="13 14">
    <name type="scientific">Candida dubliniensis (strain CD36 / ATCC MYA-646 / CBS 7987 / NCPF 3949 / NRRL Y-17841)</name>
    <name type="common">Yeast</name>
    <dbReference type="NCBI Taxonomy" id="573826"/>
    <lineage>
        <taxon>Eukaryota</taxon>
        <taxon>Fungi</taxon>
        <taxon>Dikarya</taxon>
        <taxon>Ascomycota</taxon>
        <taxon>Saccharomycotina</taxon>
        <taxon>Pichiomycetes</taxon>
        <taxon>Debaryomycetaceae</taxon>
        <taxon>Candida/Lodderomyces clade</taxon>
        <taxon>Candida</taxon>
    </lineage>
</organism>
<keyword evidence="7" id="KW-0234">DNA repair</keyword>
<dbReference type="HOGENOM" id="CLU_010127_0_0_1"/>
<dbReference type="EMBL" id="FM992692">
    <property type="protein sequence ID" value="CAX41710.1"/>
    <property type="molecule type" value="Genomic_DNA"/>
</dbReference>
<feature type="repeat" description="WD" evidence="9">
    <location>
        <begin position="33"/>
        <end position="65"/>
    </location>
</feature>
<protein>
    <submittedName>
        <fullName evidence="13">Chromatin assembly complex subunit, putative</fullName>
    </submittedName>
</protein>
<dbReference type="InterPro" id="IPR055410">
    <property type="entry name" value="Beta-prop_CAF1B_HIR1"/>
</dbReference>
<evidence type="ECO:0000259" key="11">
    <source>
        <dbReference type="Pfam" id="PF24105"/>
    </source>
</evidence>
<dbReference type="GO" id="GO:0006281">
    <property type="term" value="P:DNA repair"/>
    <property type="evidence" value="ECO:0007669"/>
    <property type="project" value="UniProtKB-KW"/>
</dbReference>
<dbReference type="GO" id="GO:0006335">
    <property type="term" value="P:DNA replication-dependent chromatin assembly"/>
    <property type="evidence" value="ECO:0007669"/>
    <property type="project" value="InterPro"/>
</dbReference>
<comment type="similarity">
    <text evidence="2">Belongs to the WD repeat HIR1 family.</text>
</comment>
<proteinExistence type="inferred from homology"/>